<dbReference type="EC" id="2.4.1.-" evidence="4"/>
<comment type="similarity">
    <text evidence="1 3">Belongs to the UDP-glycosyltransferase family.</text>
</comment>
<name>A0A7I4E9G5_PHYPA</name>
<dbReference type="Gramene" id="Pp3c6_10100V3.5">
    <property type="protein sequence ID" value="Pp3c6_10100V3.5"/>
    <property type="gene ID" value="Pp3c6_10100"/>
</dbReference>
<dbReference type="AlphaFoldDB" id="A0A7I4E9G5"/>
<dbReference type="EMBL" id="ABEU02000006">
    <property type="status" value="NOT_ANNOTATED_CDS"/>
    <property type="molecule type" value="Genomic_DNA"/>
</dbReference>
<reference evidence="5 6" key="1">
    <citation type="journal article" date="2008" name="Science">
        <title>The Physcomitrella genome reveals evolutionary insights into the conquest of land by plants.</title>
        <authorList>
            <person name="Rensing S."/>
            <person name="Lang D."/>
            <person name="Zimmer A."/>
            <person name="Terry A."/>
            <person name="Salamov A."/>
            <person name="Shapiro H."/>
            <person name="Nishiyama T."/>
            <person name="Perroud P.-F."/>
            <person name="Lindquist E."/>
            <person name="Kamisugi Y."/>
            <person name="Tanahashi T."/>
            <person name="Sakakibara K."/>
            <person name="Fujita T."/>
            <person name="Oishi K."/>
            <person name="Shin-I T."/>
            <person name="Kuroki Y."/>
            <person name="Toyoda A."/>
            <person name="Suzuki Y."/>
            <person name="Hashimoto A."/>
            <person name="Yamaguchi K."/>
            <person name="Sugano A."/>
            <person name="Kohara Y."/>
            <person name="Fujiyama A."/>
            <person name="Anterola A."/>
            <person name="Aoki S."/>
            <person name="Ashton N."/>
            <person name="Barbazuk W.B."/>
            <person name="Barker E."/>
            <person name="Bennetzen J."/>
            <person name="Bezanilla M."/>
            <person name="Blankenship R."/>
            <person name="Cho S.H."/>
            <person name="Dutcher S."/>
            <person name="Estelle M."/>
            <person name="Fawcett J.A."/>
            <person name="Gundlach H."/>
            <person name="Hanada K."/>
            <person name="Heyl A."/>
            <person name="Hicks K.A."/>
            <person name="Hugh J."/>
            <person name="Lohr M."/>
            <person name="Mayer K."/>
            <person name="Melkozernov A."/>
            <person name="Murata T."/>
            <person name="Nelson D."/>
            <person name="Pils B."/>
            <person name="Prigge M."/>
            <person name="Reiss B."/>
            <person name="Renner T."/>
            <person name="Rombauts S."/>
            <person name="Rushton P."/>
            <person name="Sanderfoot A."/>
            <person name="Schween G."/>
            <person name="Shiu S.-H."/>
            <person name="Stueber K."/>
            <person name="Theodoulou F.L."/>
            <person name="Tu H."/>
            <person name="Van de Peer Y."/>
            <person name="Verrier P.J."/>
            <person name="Waters E."/>
            <person name="Wood A."/>
            <person name="Yang L."/>
            <person name="Cove D."/>
            <person name="Cuming A."/>
            <person name="Hasebe M."/>
            <person name="Lucas S."/>
            <person name="Mishler D.B."/>
            <person name="Reski R."/>
            <person name="Grigoriev I."/>
            <person name="Quatrano R.S."/>
            <person name="Boore J.L."/>
        </authorList>
    </citation>
    <scope>NUCLEOTIDE SEQUENCE [LARGE SCALE GENOMIC DNA]</scope>
    <source>
        <strain evidence="5 6">cv. Gransden 2004</strain>
    </source>
</reference>
<keyword evidence="6" id="KW-1185">Reference proteome</keyword>
<evidence type="ECO:0000313" key="6">
    <source>
        <dbReference type="Proteomes" id="UP000006727"/>
    </source>
</evidence>
<dbReference type="InterPro" id="IPR035595">
    <property type="entry name" value="UDP_glycos_trans_CS"/>
</dbReference>
<evidence type="ECO:0000313" key="5">
    <source>
        <dbReference type="EnsemblPlants" id="Pp3c6_10100V3.5"/>
    </source>
</evidence>
<proteinExistence type="inferred from homology"/>
<dbReference type="Gene3D" id="3.40.50.2000">
    <property type="entry name" value="Glycogen Phosphorylase B"/>
    <property type="match status" value="2"/>
</dbReference>
<gene>
    <name evidence="5" type="primary">LOC112283184</name>
</gene>
<evidence type="ECO:0000256" key="2">
    <source>
        <dbReference type="ARBA" id="ARBA00022679"/>
    </source>
</evidence>
<dbReference type="Pfam" id="PF00201">
    <property type="entry name" value="UDPGT"/>
    <property type="match status" value="1"/>
</dbReference>
<dbReference type="Proteomes" id="UP000006727">
    <property type="component" value="Chromosome 6"/>
</dbReference>
<dbReference type="EnsemblPlants" id="Pp3c6_10100V3.4">
    <property type="protein sequence ID" value="Pp3c6_10100V3.4"/>
    <property type="gene ID" value="Pp3c6_10100"/>
</dbReference>
<dbReference type="InterPro" id="IPR050481">
    <property type="entry name" value="UDP-glycosyltransf_plant"/>
</dbReference>
<dbReference type="SUPFAM" id="SSF53756">
    <property type="entry name" value="UDP-Glycosyltransferase/glycogen phosphorylase"/>
    <property type="match status" value="1"/>
</dbReference>
<keyword evidence="3" id="KW-0328">Glycosyltransferase</keyword>
<reference evidence="5 6" key="2">
    <citation type="journal article" date="2018" name="Plant J.">
        <title>The Physcomitrella patens chromosome-scale assembly reveals moss genome structure and evolution.</title>
        <authorList>
            <person name="Lang D."/>
            <person name="Ullrich K.K."/>
            <person name="Murat F."/>
            <person name="Fuchs J."/>
            <person name="Jenkins J."/>
            <person name="Haas F.B."/>
            <person name="Piednoel M."/>
            <person name="Gundlach H."/>
            <person name="Van Bel M."/>
            <person name="Meyberg R."/>
            <person name="Vives C."/>
            <person name="Morata J."/>
            <person name="Symeonidi A."/>
            <person name="Hiss M."/>
            <person name="Muchero W."/>
            <person name="Kamisugi Y."/>
            <person name="Saleh O."/>
            <person name="Blanc G."/>
            <person name="Decker E.L."/>
            <person name="van Gessel N."/>
            <person name="Grimwood J."/>
            <person name="Hayes R.D."/>
            <person name="Graham S.W."/>
            <person name="Gunter L.E."/>
            <person name="McDaniel S.F."/>
            <person name="Hoernstein S.N.W."/>
            <person name="Larsson A."/>
            <person name="Li F.W."/>
            <person name="Perroud P.F."/>
            <person name="Phillips J."/>
            <person name="Ranjan P."/>
            <person name="Rokshar D.S."/>
            <person name="Rothfels C.J."/>
            <person name="Schneider L."/>
            <person name="Shu S."/>
            <person name="Stevenson D.W."/>
            <person name="Thummler F."/>
            <person name="Tillich M."/>
            <person name="Villarreal Aguilar J.C."/>
            <person name="Widiez T."/>
            <person name="Wong G.K."/>
            <person name="Wymore A."/>
            <person name="Zhang Y."/>
            <person name="Zimmer A.D."/>
            <person name="Quatrano R.S."/>
            <person name="Mayer K.F.X."/>
            <person name="Goodstein D."/>
            <person name="Casacuberta J.M."/>
            <person name="Vandepoele K."/>
            <person name="Reski R."/>
            <person name="Cuming A.C."/>
            <person name="Tuskan G.A."/>
            <person name="Maumus F."/>
            <person name="Salse J."/>
            <person name="Schmutz J."/>
            <person name="Rensing S.A."/>
        </authorList>
    </citation>
    <scope>NUCLEOTIDE SEQUENCE [LARGE SCALE GENOMIC DNA]</scope>
    <source>
        <strain evidence="5 6">cv. Gransden 2004</strain>
    </source>
</reference>
<dbReference type="FunFam" id="3.40.50.2000:FF:000056">
    <property type="entry name" value="Glycosyltransferase"/>
    <property type="match status" value="1"/>
</dbReference>
<evidence type="ECO:0000256" key="1">
    <source>
        <dbReference type="ARBA" id="ARBA00009995"/>
    </source>
</evidence>
<reference evidence="5" key="3">
    <citation type="submission" date="2020-12" db="UniProtKB">
        <authorList>
            <consortium name="EnsemblPlants"/>
        </authorList>
    </citation>
    <scope>IDENTIFICATION</scope>
</reference>
<accession>A0A7I4E9G5</accession>
<dbReference type="Gramene" id="Pp3c6_10100V3.4">
    <property type="protein sequence ID" value="Pp3c6_10100V3.4"/>
    <property type="gene ID" value="Pp3c6_10100"/>
</dbReference>
<dbReference type="PANTHER" id="PTHR48048:SF45">
    <property type="entry name" value="GLYCOSYLTRANSFERASE"/>
    <property type="match status" value="1"/>
</dbReference>
<protein>
    <recommendedName>
        <fullName evidence="4">Glycosyltransferase</fullName>
        <ecNumber evidence="4">2.4.1.-</ecNumber>
    </recommendedName>
</protein>
<dbReference type="PANTHER" id="PTHR48048">
    <property type="entry name" value="GLYCOSYLTRANSFERASE"/>
    <property type="match status" value="1"/>
</dbReference>
<sequence length="495" mass="55408">MLSLVGPTLQLHHTSELGLFVRAVFDRFPAIAIATSVKRHIIPSTQLAKYLLSMSIDVCCYSTGINYPTVENQLEEKFGDVRIRFRPLITNSEFVSPGKELTDNVSWMQGPSDGEMAVRLEEIVRNLTPPPVCIISDLLAGWSQDVADKFRIPRHVLYTMPASALLFSFACFPSLISPQVAPEHPPGTWNSMVVTTHAFYDYMMRNARRLQEASFILVNTFEDLEGRFLDLMRSEVIGKPNVQVQKILSIGPLIRSSNIEMVSAHSKPSAREEHESFAEVMHWLDAREQSSVLYVSFGSLLTVTETQIHELAHGLEICGRPFLWVYRVPNTPQILPADASTEDSLSEGLPPGFLERIQGRGKLIRGWAPQEKILAHKSVGAFMSHCGWNSSLEALWSGKPLVAWPLAVEQRLTARYFADMQLAVEVRKNDDSIVESAEVVQAISLLMEEREETGIHSKFDRMQELAHMAVDDGGSSRSNLQVLIDSIKNQPNPLT</sequence>
<organism evidence="5 6">
    <name type="scientific">Physcomitrium patens</name>
    <name type="common">Spreading-leaved earth moss</name>
    <name type="synonym">Physcomitrella patens</name>
    <dbReference type="NCBI Taxonomy" id="3218"/>
    <lineage>
        <taxon>Eukaryota</taxon>
        <taxon>Viridiplantae</taxon>
        <taxon>Streptophyta</taxon>
        <taxon>Embryophyta</taxon>
        <taxon>Bryophyta</taxon>
        <taxon>Bryophytina</taxon>
        <taxon>Bryopsida</taxon>
        <taxon>Funariidae</taxon>
        <taxon>Funariales</taxon>
        <taxon>Funariaceae</taxon>
        <taxon>Physcomitrium</taxon>
    </lineage>
</organism>
<dbReference type="InterPro" id="IPR002213">
    <property type="entry name" value="UDP_glucos_trans"/>
</dbReference>
<dbReference type="CDD" id="cd03784">
    <property type="entry name" value="GT1_Gtf-like"/>
    <property type="match status" value="1"/>
</dbReference>
<keyword evidence="2 3" id="KW-0808">Transferase</keyword>
<evidence type="ECO:0000256" key="4">
    <source>
        <dbReference type="RuleBase" id="RU362057"/>
    </source>
</evidence>
<dbReference type="GO" id="GO:0035251">
    <property type="term" value="F:UDP-glucosyltransferase activity"/>
    <property type="evidence" value="ECO:0007669"/>
    <property type="project" value="InterPro"/>
</dbReference>
<dbReference type="PROSITE" id="PS00375">
    <property type="entry name" value="UDPGT"/>
    <property type="match status" value="1"/>
</dbReference>
<dbReference type="EnsemblPlants" id="Pp3c6_10100V3.5">
    <property type="protein sequence ID" value="Pp3c6_10100V3.5"/>
    <property type="gene ID" value="Pp3c6_10100"/>
</dbReference>
<evidence type="ECO:0000256" key="3">
    <source>
        <dbReference type="RuleBase" id="RU003718"/>
    </source>
</evidence>